<dbReference type="InterPro" id="IPR036770">
    <property type="entry name" value="Ankyrin_rpt-contain_sf"/>
</dbReference>
<reference evidence="5 6" key="1">
    <citation type="submission" date="2012-04" db="EMBL/GenBank/DDBJ databases">
        <title>The Genome Sequence of Saprolegnia declina VS20.</title>
        <authorList>
            <consortium name="The Broad Institute Genome Sequencing Platform"/>
            <person name="Russ C."/>
            <person name="Nusbaum C."/>
            <person name="Tyler B."/>
            <person name="van West P."/>
            <person name="Dieguez-Uribeondo J."/>
            <person name="de Bruijn I."/>
            <person name="Tripathy S."/>
            <person name="Jiang R."/>
            <person name="Young S.K."/>
            <person name="Zeng Q."/>
            <person name="Gargeya S."/>
            <person name="Fitzgerald M."/>
            <person name="Haas B."/>
            <person name="Abouelleil A."/>
            <person name="Alvarado L."/>
            <person name="Arachchi H.M."/>
            <person name="Berlin A."/>
            <person name="Chapman S.B."/>
            <person name="Goldberg J."/>
            <person name="Griggs A."/>
            <person name="Gujja S."/>
            <person name="Hansen M."/>
            <person name="Howarth C."/>
            <person name="Imamovic A."/>
            <person name="Larimer J."/>
            <person name="McCowen C."/>
            <person name="Montmayeur A."/>
            <person name="Murphy C."/>
            <person name="Neiman D."/>
            <person name="Pearson M."/>
            <person name="Priest M."/>
            <person name="Roberts A."/>
            <person name="Saif S."/>
            <person name="Shea T."/>
            <person name="Sisk P."/>
            <person name="Sykes S."/>
            <person name="Wortman J."/>
            <person name="Nusbaum C."/>
            <person name="Birren B."/>
        </authorList>
    </citation>
    <scope>NUCLEOTIDE SEQUENCE [LARGE SCALE GENOMIC DNA]</scope>
    <source>
        <strain evidence="5 6">VS20</strain>
    </source>
</reference>
<dbReference type="Pfam" id="PF12796">
    <property type="entry name" value="Ank_2"/>
    <property type="match status" value="2"/>
</dbReference>
<dbReference type="EMBL" id="JH767133">
    <property type="protein sequence ID" value="EQC41751.1"/>
    <property type="molecule type" value="Genomic_DNA"/>
</dbReference>
<feature type="repeat" description="ANK" evidence="3">
    <location>
        <begin position="41"/>
        <end position="73"/>
    </location>
</feature>
<dbReference type="InterPro" id="IPR049192">
    <property type="entry name" value="DUF4246_C"/>
</dbReference>
<keyword evidence="6" id="KW-1185">Reference proteome</keyword>
<dbReference type="GeneID" id="19941342"/>
<organism evidence="5 6">
    <name type="scientific">Saprolegnia diclina (strain VS20)</name>
    <dbReference type="NCBI Taxonomy" id="1156394"/>
    <lineage>
        <taxon>Eukaryota</taxon>
        <taxon>Sar</taxon>
        <taxon>Stramenopiles</taxon>
        <taxon>Oomycota</taxon>
        <taxon>Saprolegniomycetes</taxon>
        <taxon>Saprolegniales</taxon>
        <taxon>Saprolegniaceae</taxon>
        <taxon>Saprolegnia</taxon>
    </lineage>
</organism>
<feature type="domain" description="DUF4246" evidence="4">
    <location>
        <begin position="581"/>
        <end position="832"/>
    </location>
</feature>
<evidence type="ECO:0000256" key="2">
    <source>
        <dbReference type="ARBA" id="ARBA00023043"/>
    </source>
</evidence>
<evidence type="ECO:0000313" key="5">
    <source>
        <dbReference type="EMBL" id="EQC41751.1"/>
    </source>
</evidence>
<dbReference type="PROSITE" id="PS50297">
    <property type="entry name" value="ANK_REP_REGION"/>
    <property type="match status" value="2"/>
</dbReference>
<keyword evidence="1" id="KW-0677">Repeat</keyword>
<dbReference type="AlphaFoldDB" id="T0R454"/>
<sequence>MQGAASGGTKQAVRAWLHAIDKGNADTFPATLHIDAPLDLAGNTALHVAAAAGHLAGVRRLVSLGSDLDALNTRQRTPLLVAAAHGNAACAMALLEAGALPEAPRHSPLFEACRCGFLDVARGLIAAGADVNFMNVGGYVPLMALPRCPPKVDIEPLLALLVASGADIHRCTDPGAVGDFAQQPNRYRLFLRYGARVSDMDLKLLVHNTALLHVYLEAGGDPDAQTTPRGVTLLGLLVQANDFAGLCMAAPIGNVGASHGASYYDTPLGIAILTSADPSIFQVLLDSPCSQTVYNDALRSALNLHHTTDATLRLLMAKADLGADGIVQYCLEKPRRMALLLNGGYDPNRRTPEGYTALFLAVQRGQSPEVVRLLAPRTTDLLTERHDGRTALDVAVALGHTSIVRALLQAGFASVTTLPTDTVFGHLCTIRFPETTLLYEGWRTDSIAYSELELHYMASLCAVLDAPDWRSHSRLYSPLLQQEVDHIRHSNPHNWTPNTARGVYHVDWGNNDICAALRTHLAPLKGAWNGPVHTIVEPMRGGSIEGHTRYSVVPHGGRVGLATDVVRHSTTVDHPLVAAVTCPHVQLLPTPVIWDPETGRATFESYIVDVLWTRTAVYNALANALSDILPLLNRAATLEASPTPSRLCAPASDVAGVRVALPPSFEAAVLRSFSRRSQPLETHLQVLCSVESLHAPPTPWATPWRRGTGAINEAVRYTALVFYDLVDVEARVELRETFERVNTYPNPEDADEEVFGPEISDKRTQDTGFVTARLGRVVLIPTNATYRLSLRRVDANQNGHCKILTWHLVDAHHGGLLSTAEVYPQQRAWFLEAIQGTRFTALPTDLLELVLLCVGAGFVDNDRMVDTWHATRNDIVRRAMQFA</sequence>
<proteinExistence type="predicted"/>
<dbReference type="Proteomes" id="UP000030762">
    <property type="component" value="Unassembled WGS sequence"/>
</dbReference>
<dbReference type="Pfam" id="PF14033">
    <property type="entry name" value="DUF4246"/>
    <property type="match status" value="1"/>
</dbReference>
<dbReference type="Gene3D" id="1.25.40.20">
    <property type="entry name" value="Ankyrin repeat-containing domain"/>
    <property type="match status" value="2"/>
</dbReference>
<gene>
    <name evidence="5" type="ORF">SDRG_00615</name>
</gene>
<keyword evidence="2 3" id="KW-0040">ANK repeat</keyword>
<evidence type="ECO:0000313" key="6">
    <source>
        <dbReference type="Proteomes" id="UP000030762"/>
    </source>
</evidence>
<dbReference type="OrthoDB" id="71307at2759"/>
<name>T0R454_SAPDV</name>
<accession>T0R454</accession>
<dbReference type="InterPro" id="IPR002110">
    <property type="entry name" value="Ankyrin_rpt"/>
</dbReference>
<dbReference type="InParanoid" id="T0R454"/>
<dbReference type="eggNOG" id="KOG4177">
    <property type="taxonomic scope" value="Eukaryota"/>
</dbReference>
<evidence type="ECO:0000256" key="1">
    <source>
        <dbReference type="ARBA" id="ARBA00022737"/>
    </source>
</evidence>
<dbReference type="PROSITE" id="PS50088">
    <property type="entry name" value="ANK_REPEAT"/>
    <property type="match status" value="3"/>
</dbReference>
<dbReference type="PANTHER" id="PTHR24126:SF14">
    <property type="entry name" value="ANK_REP_REGION DOMAIN-CONTAINING PROTEIN"/>
    <property type="match status" value="1"/>
</dbReference>
<dbReference type="PANTHER" id="PTHR24126">
    <property type="entry name" value="ANKYRIN REPEAT, PH AND SEC7 DOMAIN CONTAINING PROTEIN SECG-RELATED"/>
    <property type="match status" value="1"/>
</dbReference>
<dbReference type="VEuPathDB" id="FungiDB:SDRG_00615"/>
<dbReference type="SUPFAM" id="SSF48403">
    <property type="entry name" value="Ankyrin repeat"/>
    <property type="match status" value="1"/>
</dbReference>
<dbReference type="STRING" id="1156394.T0R454"/>
<feature type="repeat" description="ANK" evidence="3">
    <location>
        <begin position="387"/>
        <end position="411"/>
    </location>
</feature>
<evidence type="ECO:0000256" key="3">
    <source>
        <dbReference type="PROSITE-ProRule" id="PRU00023"/>
    </source>
</evidence>
<feature type="repeat" description="ANK" evidence="3">
    <location>
        <begin position="104"/>
        <end position="136"/>
    </location>
</feature>
<dbReference type="RefSeq" id="XP_008604320.1">
    <property type="nucleotide sequence ID" value="XM_008606098.1"/>
</dbReference>
<dbReference type="SMART" id="SM00248">
    <property type="entry name" value="ANK"/>
    <property type="match status" value="6"/>
</dbReference>
<evidence type="ECO:0000259" key="4">
    <source>
        <dbReference type="Pfam" id="PF14033"/>
    </source>
</evidence>
<protein>
    <recommendedName>
        <fullName evidence="4">DUF4246 domain-containing protein</fullName>
    </recommendedName>
</protein>